<evidence type="ECO:0000313" key="2">
    <source>
        <dbReference type="EMBL" id="MDT0387190.1"/>
    </source>
</evidence>
<evidence type="ECO:0000313" key="3">
    <source>
        <dbReference type="Proteomes" id="UP001183586"/>
    </source>
</evidence>
<name>A0ABU2P4Y0_9ACTN</name>
<dbReference type="EMBL" id="JAVREU010000002">
    <property type="protein sequence ID" value="MDT0387190.1"/>
    <property type="molecule type" value="Genomic_DNA"/>
</dbReference>
<proteinExistence type="predicted"/>
<accession>A0ABU2P4Y0</accession>
<evidence type="ECO:0000256" key="1">
    <source>
        <dbReference type="SAM" id="MobiDB-lite"/>
    </source>
</evidence>
<reference evidence="3" key="1">
    <citation type="submission" date="2023-07" db="EMBL/GenBank/DDBJ databases">
        <title>30 novel species of actinomycetes from the DSMZ collection.</title>
        <authorList>
            <person name="Nouioui I."/>
        </authorList>
    </citation>
    <scope>NUCLEOTIDE SEQUENCE [LARGE SCALE GENOMIC DNA]</scope>
    <source>
        <strain evidence="3">DSM 41921</strain>
    </source>
</reference>
<dbReference type="Gene3D" id="2.180.10.10">
    <property type="entry name" value="RHS repeat-associated core"/>
    <property type="match status" value="1"/>
</dbReference>
<dbReference type="InterPro" id="IPR050708">
    <property type="entry name" value="T6SS_VgrG/RHS"/>
</dbReference>
<protein>
    <recommendedName>
        <fullName evidence="4">RHS repeat protein</fullName>
    </recommendedName>
</protein>
<comment type="caution">
    <text evidence="2">The sequence shown here is derived from an EMBL/GenBank/DDBJ whole genome shotgun (WGS) entry which is preliminary data.</text>
</comment>
<organism evidence="2 3">
    <name type="scientific">Streptomyces dubilierae</name>
    <dbReference type="NCBI Taxonomy" id="3075533"/>
    <lineage>
        <taxon>Bacteria</taxon>
        <taxon>Bacillati</taxon>
        <taxon>Actinomycetota</taxon>
        <taxon>Actinomycetes</taxon>
        <taxon>Kitasatosporales</taxon>
        <taxon>Streptomycetaceae</taxon>
        <taxon>Streptomyces</taxon>
    </lineage>
</organism>
<dbReference type="RefSeq" id="WP_311679876.1">
    <property type="nucleotide sequence ID" value="NZ_JAVREU010000002.1"/>
</dbReference>
<dbReference type="Proteomes" id="UP001183586">
    <property type="component" value="Unassembled WGS sequence"/>
</dbReference>
<gene>
    <name evidence="2" type="ORF">RM641_07110</name>
</gene>
<dbReference type="PANTHER" id="PTHR32305:SF15">
    <property type="entry name" value="PROTEIN RHSA-RELATED"/>
    <property type="match status" value="1"/>
</dbReference>
<evidence type="ECO:0008006" key="4">
    <source>
        <dbReference type="Google" id="ProtNLM"/>
    </source>
</evidence>
<feature type="compositionally biased region" description="Polar residues" evidence="1">
    <location>
        <begin position="240"/>
        <end position="262"/>
    </location>
</feature>
<feature type="region of interest" description="Disordered" evidence="1">
    <location>
        <begin position="199"/>
        <end position="285"/>
    </location>
</feature>
<feature type="compositionally biased region" description="Polar residues" evidence="1">
    <location>
        <begin position="275"/>
        <end position="285"/>
    </location>
</feature>
<sequence length="285" mass="30580">MGSGADGTGGNTTTYGWDGRNNALSQKLPLGATASVTAYQTIAGTDLPNDFTTADGRKDTFEYDTNGNTMSVTTSGTAGGTREYSYNKDTPTCGGFEGQRCTAKDANGKVTSFEYDTKGNLKKVTPPAPLGTTIYTYDYDSQDRLRYALEADSGVRKASWLYCWDKAGNLTSQDGSKNACPTYTYDDASELTGRNGSTTGWSYDKLGNETAGASTPPARTKPGRTTASSPGSRRGARATTWPTQARTTQSARSWVRPGSTTPHWAWPPRRRTAWTPDSSANRRAP</sequence>
<keyword evidence="3" id="KW-1185">Reference proteome</keyword>
<dbReference type="PANTHER" id="PTHR32305">
    <property type="match status" value="1"/>
</dbReference>